<keyword evidence="2" id="KW-1185">Reference proteome</keyword>
<evidence type="ECO:0000313" key="2">
    <source>
        <dbReference type="Proteomes" id="UP000466931"/>
    </source>
</evidence>
<protein>
    <submittedName>
        <fullName evidence="1">Uncharacterized protein</fullName>
    </submittedName>
</protein>
<name>A0A7I7Y1W4_9MYCO</name>
<evidence type="ECO:0000313" key="1">
    <source>
        <dbReference type="EMBL" id="BBZ35618.1"/>
    </source>
</evidence>
<accession>A0A7I7Y1W4</accession>
<dbReference type="RefSeq" id="WP_085151696.1">
    <property type="nucleotide sequence ID" value="NZ_AP022612.1"/>
</dbReference>
<reference evidence="1" key="1">
    <citation type="journal article" date="2019" name="Emerg. Microbes Infect.">
        <title>Comprehensive subspecies identification of 175 nontuberculous mycobacteria species based on 7547 genomic profiles.</title>
        <authorList>
            <person name="Matsumoto Y."/>
            <person name="Kinjo T."/>
            <person name="Motooka D."/>
            <person name="Nabeya D."/>
            <person name="Jung N."/>
            <person name="Uechi K."/>
            <person name="Horii T."/>
            <person name="Iida T."/>
            <person name="Fujita J."/>
            <person name="Nakamura S."/>
        </authorList>
    </citation>
    <scope>NUCLEOTIDE SEQUENCE [LARGE SCALE GENOMIC DNA]</scope>
    <source>
        <strain evidence="1">JCM 13671</strain>
    </source>
</reference>
<proteinExistence type="predicted"/>
<dbReference type="EMBL" id="AP022612">
    <property type="protein sequence ID" value="BBZ35618.1"/>
    <property type="molecule type" value="Genomic_DNA"/>
</dbReference>
<sequence>MSDHRFTPYQEARLETDRLSDQGIPRGVRVTVIELLGDGAYTGVVSVGELLDSGGRPAVLEEIDLQNPDSLLGDIDFTVYDSELTPIEH</sequence>
<reference evidence="1" key="2">
    <citation type="submission" date="2020-02" db="EMBL/GenBank/DDBJ databases">
        <authorList>
            <person name="Matsumoto Y."/>
            <person name="Motooka D."/>
            <person name="Nakamura S."/>
        </authorList>
    </citation>
    <scope>NUCLEOTIDE SEQUENCE</scope>
    <source>
        <strain evidence="1">JCM 13671</strain>
    </source>
</reference>
<dbReference type="AlphaFoldDB" id="A0A7I7Y1W4"/>
<gene>
    <name evidence="1" type="ORF">MCNF_42230</name>
</gene>
<dbReference type="Proteomes" id="UP000466931">
    <property type="component" value="Chromosome"/>
</dbReference>
<organism evidence="1 2">
    <name type="scientific">Mycolicibacterium confluentis</name>
    <dbReference type="NCBI Taxonomy" id="28047"/>
    <lineage>
        <taxon>Bacteria</taxon>
        <taxon>Bacillati</taxon>
        <taxon>Actinomycetota</taxon>
        <taxon>Actinomycetes</taxon>
        <taxon>Mycobacteriales</taxon>
        <taxon>Mycobacteriaceae</taxon>
        <taxon>Mycolicibacterium</taxon>
    </lineage>
</organism>